<dbReference type="SUPFAM" id="SSF51735">
    <property type="entry name" value="NAD(P)-binding Rossmann-fold domains"/>
    <property type="match status" value="1"/>
</dbReference>
<dbReference type="InterPro" id="IPR020904">
    <property type="entry name" value="Sc_DH/Rdtase_CS"/>
</dbReference>
<comment type="similarity">
    <text evidence="1">Belongs to the short-chain dehydrogenases/reductases (SDR) family.</text>
</comment>
<keyword evidence="2" id="KW-0560">Oxidoreductase</keyword>
<accession>A0ABV3R0L2</accession>
<name>A0ABV3R0L2_9HYPH</name>
<dbReference type="InterPro" id="IPR002347">
    <property type="entry name" value="SDR_fam"/>
</dbReference>
<protein>
    <submittedName>
        <fullName evidence="2">SDR family NAD(P)-dependent oxidoreductase</fullName>
        <ecNumber evidence="2">1.1.1.-</ecNumber>
    </submittedName>
</protein>
<dbReference type="PANTHER" id="PTHR42760">
    <property type="entry name" value="SHORT-CHAIN DEHYDROGENASES/REDUCTASES FAMILY MEMBER"/>
    <property type="match status" value="1"/>
</dbReference>
<dbReference type="PRINTS" id="PR00080">
    <property type="entry name" value="SDRFAMILY"/>
</dbReference>
<dbReference type="GO" id="GO:0016491">
    <property type="term" value="F:oxidoreductase activity"/>
    <property type="evidence" value="ECO:0007669"/>
    <property type="project" value="UniProtKB-KW"/>
</dbReference>
<dbReference type="RefSeq" id="WP_367723153.1">
    <property type="nucleotide sequence ID" value="NZ_JBFOCI010000002.1"/>
</dbReference>
<reference evidence="2 3" key="1">
    <citation type="submission" date="2024-06" db="EMBL/GenBank/DDBJ databases">
        <authorList>
            <person name="Tuo L."/>
        </authorList>
    </citation>
    <scope>NUCLEOTIDE SEQUENCE [LARGE SCALE GENOMIC DNA]</scope>
    <source>
        <strain evidence="2 3">ZMM04-5</strain>
    </source>
</reference>
<dbReference type="EMBL" id="JBFOCI010000002">
    <property type="protein sequence ID" value="MEW9806077.1"/>
    <property type="molecule type" value="Genomic_DNA"/>
</dbReference>
<dbReference type="EC" id="1.1.1.-" evidence="2"/>
<comment type="caution">
    <text evidence="2">The sequence shown here is derived from an EMBL/GenBank/DDBJ whole genome shotgun (WGS) entry which is preliminary data.</text>
</comment>
<dbReference type="InterPro" id="IPR036291">
    <property type="entry name" value="NAD(P)-bd_dom_sf"/>
</dbReference>
<dbReference type="PROSITE" id="PS00061">
    <property type="entry name" value="ADH_SHORT"/>
    <property type="match status" value="1"/>
</dbReference>
<proteinExistence type="inferred from homology"/>
<dbReference type="PRINTS" id="PR00081">
    <property type="entry name" value="GDHRDH"/>
</dbReference>
<evidence type="ECO:0000313" key="3">
    <source>
        <dbReference type="Proteomes" id="UP001556196"/>
    </source>
</evidence>
<organism evidence="2 3">
    <name type="scientific">Mesorhizobium marinum</name>
    <dbReference type="NCBI Taxonomy" id="3228790"/>
    <lineage>
        <taxon>Bacteria</taxon>
        <taxon>Pseudomonadati</taxon>
        <taxon>Pseudomonadota</taxon>
        <taxon>Alphaproteobacteria</taxon>
        <taxon>Hyphomicrobiales</taxon>
        <taxon>Phyllobacteriaceae</taxon>
        <taxon>Mesorhizobium</taxon>
    </lineage>
</organism>
<keyword evidence="3" id="KW-1185">Reference proteome</keyword>
<sequence length="263" mass="27236">MTDIVSDSSAATRFDLRGRVVIITGASKGIGRELTMLLAETGAVVVPTARTDEDLATIAAEAKAQGHTVYPQRLDVRDVGSISAAVEAIVTAHGPIDVLINNAGLGFARAAFDVTGADWDEMMGVNLRGMFFMSQAVARTMVAAGKGGRIINISSQGGLVALPDAAVYCTSKGGVNMMTKTLAVEWARHGITVNALAPTFIYTPGTAPILDEPAMKAKVLSKIPLGKFALTDDVAGAVVYLGSDAGRMVTGTVLVIDGGWTAQ</sequence>
<dbReference type="Pfam" id="PF13561">
    <property type="entry name" value="adh_short_C2"/>
    <property type="match status" value="1"/>
</dbReference>
<evidence type="ECO:0000313" key="2">
    <source>
        <dbReference type="EMBL" id="MEW9806077.1"/>
    </source>
</evidence>
<evidence type="ECO:0000256" key="1">
    <source>
        <dbReference type="ARBA" id="ARBA00006484"/>
    </source>
</evidence>
<dbReference type="Proteomes" id="UP001556196">
    <property type="component" value="Unassembled WGS sequence"/>
</dbReference>
<dbReference type="Gene3D" id="3.40.50.720">
    <property type="entry name" value="NAD(P)-binding Rossmann-like Domain"/>
    <property type="match status" value="1"/>
</dbReference>
<gene>
    <name evidence="2" type="ORF">ABUE31_08795</name>
</gene>